<feature type="region of interest" description="Disordered" evidence="1">
    <location>
        <begin position="55"/>
        <end position="114"/>
    </location>
</feature>
<gene>
    <name evidence="2" type="ORF">AQJ67_32605</name>
</gene>
<name>A0A101TR41_9ACTN</name>
<protein>
    <submittedName>
        <fullName evidence="2">Uncharacterized protein</fullName>
    </submittedName>
</protein>
<dbReference type="AlphaFoldDB" id="A0A101TR41"/>
<evidence type="ECO:0000256" key="1">
    <source>
        <dbReference type="SAM" id="MobiDB-lite"/>
    </source>
</evidence>
<organism evidence="2 3">
    <name type="scientific">Streptomyces caeruleatus</name>
    <dbReference type="NCBI Taxonomy" id="661399"/>
    <lineage>
        <taxon>Bacteria</taxon>
        <taxon>Bacillati</taxon>
        <taxon>Actinomycetota</taxon>
        <taxon>Actinomycetes</taxon>
        <taxon>Kitasatosporales</taxon>
        <taxon>Streptomycetaceae</taxon>
        <taxon>Streptomyces</taxon>
    </lineage>
</organism>
<feature type="compositionally biased region" description="Basic and acidic residues" evidence="1">
    <location>
        <begin position="91"/>
        <end position="100"/>
    </location>
</feature>
<keyword evidence="3" id="KW-1185">Reference proteome</keyword>
<evidence type="ECO:0000313" key="2">
    <source>
        <dbReference type="EMBL" id="KUN96909.1"/>
    </source>
</evidence>
<proteinExistence type="predicted"/>
<evidence type="ECO:0000313" key="3">
    <source>
        <dbReference type="Proteomes" id="UP000053429"/>
    </source>
</evidence>
<comment type="caution">
    <text evidence="2">The sequence shown here is derived from an EMBL/GenBank/DDBJ whole genome shotgun (WGS) entry which is preliminary data.</text>
</comment>
<sequence length="114" mass="12148">MQRIGNLLLHGQGNVRVETFHAGDLVAHAGLHGDATVSIFVQPLLAAVTKQVQPLSGVRGRGEPAPDPRPNCPTRHWPQCAPRSLTSPDEIFGKGRMHEADGDDSGAPDELIGM</sequence>
<reference evidence="2 3" key="1">
    <citation type="submission" date="2015-10" db="EMBL/GenBank/DDBJ databases">
        <title>Draft genome sequence of Streptomyces caeruleatus NRRL B-24802, type strain for the species Streptomyces caeruleatus.</title>
        <authorList>
            <person name="Ruckert C."/>
            <person name="Winkler A."/>
            <person name="Kalinowski J."/>
            <person name="Kampfer P."/>
            <person name="Glaeser S."/>
        </authorList>
    </citation>
    <scope>NUCLEOTIDE SEQUENCE [LARGE SCALE GENOMIC DNA]</scope>
    <source>
        <strain evidence="2 3">NRRL B-24802</strain>
    </source>
</reference>
<accession>A0A101TR41</accession>
<dbReference type="EMBL" id="LMWY01000043">
    <property type="protein sequence ID" value="KUN96909.1"/>
    <property type="molecule type" value="Genomic_DNA"/>
</dbReference>
<dbReference type="Proteomes" id="UP000053429">
    <property type="component" value="Unassembled WGS sequence"/>
</dbReference>